<dbReference type="PANTHER" id="PTHR30576:SF8">
    <property type="entry name" value="UNDECAPRENYL-PHOSPHATE GALACTOSE PHOSPHOTRANSFERASE"/>
    <property type="match status" value="1"/>
</dbReference>
<accession>A0ABY5ZE57</accession>
<dbReference type="InterPro" id="IPR003362">
    <property type="entry name" value="Bact_transf"/>
</dbReference>
<dbReference type="EMBL" id="CP073721">
    <property type="protein sequence ID" value="UWZ40157.1"/>
    <property type="molecule type" value="Genomic_DNA"/>
</dbReference>
<evidence type="ECO:0000259" key="2">
    <source>
        <dbReference type="Pfam" id="PF02397"/>
    </source>
</evidence>
<keyword evidence="3" id="KW-0808">Transferase</keyword>
<comment type="similarity">
    <text evidence="1">Belongs to the bacterial sugar transferase family.</text>
</comment>
<protein>
    <submittedName>
        <fullName evidence="3">Sugar transferase</fullName>
    </submittedName>
</protein>
<proteinExistence type="inferred from homology"/>
<organism evidence="3 4">
    <name type="scientific">Dactylosporangium roseum</name>
    <dbReference type="NCBI Taxonomy" id="47989"/>
    <lineage>
        <taxon>Bacteria</taxon>
        <taxon>Bacillati</taxon>
        <taxon>Actinomycetota</taxon>
        <taxon>Actinomycetes</taxon>
        <taxon>Micromonosporales</taxon>
        <taxon>Micromonosporaceae</taxon>
        <taxon>Dactylosporangium</taxon>
    </lineage>
</organism>
<reference evidence="3" key="1">
    <citation type="submission" date="2021-04" db="EMBL/GenBank/DDBJ databases">
        <title>Biosynthetic gene clusters of Dactylosporangioum roseum.</title>
        <authorList>
            <person name="Hartkoorn R.C."/>
            <person name="Beaudoing E."/>
            <person name="Hot D."/>
            <person name="Moureu S."/>
        </authorList>
    </citation>
    <scope>NUCLEOTIDE SEQUENCE</scope>
    <source>
        <strain evidence="3">NRRL B-16295</strain>
    </source>
</reference>
<dbReference type="GO" id="GO:0016740">
    <property type="term" value="F:transferase activity"/>
    <property type="evidence" value="ECO:0007669"/>
    <property type="project" value="UniProtKB-KW"/>
</dbReference>
<dbReference type="Pfam" id="PF02397">
    <property type="entry name" value="Bac_transf"/>
    <property type="match status" value="1"/>
</dbReference>
<sequence>MVGAAVAAVVLAPVIAGTAVFVRLTMGSPVLFRQERAGRHGAPFTMVKFRSMTVHDDSGGPDPRHDGARLTPAGRFLRASSLDELPALWNVLRGEMSLVGPRPLPVAYLDRYTPDQRRRHDVRPGITGLAQVRGRNTLSWEQKFAYDLEYVQRRGLALDLRILAATAGAVLRRDGIAEAGVATAREFQGSAR</sequence>
<evidence type="ECO:0000256" key="1">
    <source>
        <dbReference type="ARBA" id="ARBA00006464"/>
    </source>
</evidence>
<dbReference type="PANTHER" id="PTHR30576">
    <property type="entry name" value="COLANIC BIOSYNTHESIS UDP-GLUCOSE LIPID CARRIER TRANSFERASE"/>
    <property type="match status" value="1"/>
</dbReference>
<dbReference type="Proteomes" id="UP001058271">
    <property type="component" value="Chromosome"/>
</dbReference>
<feature type="domain" description="Bacterial sugar transferase" evidence="2">
    <location>
        <begin position="2"/>
        <end position="171"/>
    </location>
</feature>
<evidence type="ECO:0000313" key="3">
    <source>
        <dbReference type="EMBL" id="UWZ40157.1"/>
    </source>
</evidence>
<keyword evidence="4" id="KW-1185">Reference proteome</keyword>
<gene>
    <name evidence="3" type="ORF">Drose_02075</name>
</gene>
<name>A0ABY5ZE57_9ACTN</name>
<evidence type="ECO:0000313" key="4">
    <source>
        <dbReference type="Proteomes" id="UP001058271"/>
    </source>
</evidence>